<evidence type="ECO:0000256" key="1">
    <source>
        <dbReference type="SAM" id="MobiDB-lite"/>
    </source>
</evidence>
<comment type="caution">
    <text evidence="3">The sequence shown here is derived from an EMBL/GenBank/DDBJ whole genome shotgun (WGS) entry which is preliminary data.</text>
</comment>
<proteinExistence type="predicted"/>
<sequence>MDDSFADMKRELYEIMQRMRHDRIMPPTPEGVTPSEARIMMAVGKLEACGEPIRPGRVAEISHTTPSALSQTFKALEEKGLIERHRTSDDYRAVTVVLTEEGRQFAAEGRRLRDEHMNQVMAYVGEEDMAHLVRILKRVVEFHDRTHADAFTAPCGVEGDGACASSGSDGRCATQGRADAATPAPHDSEGGDAPCA</sequence>
<dbReference type="PANTHER" id="PTHR33164:SF99">
    <property type="entry name" value="MARR FAMILY REGULATORY PROTEIN"/>
    <property type="match status" value="1"/>
</dbReference>
<dbReference type="InterPro" id="IPR036390">
    <property type="entry name" value="WH_DNA-bd_sf"/>
</dbReference>
<accession>A0A842JK61</accession>
<dbReference type="Proteomes" id="UP000587396">
    <property type="component" value="Unassembled WGS sequence"/>
</dbReference>
<dbReference type="PROSITE" id="PS50995">
    <property type="entry name" value="HTH_MARR_2"/>
    <property type="match status" value="1"/>
</dbReference>
<feature type="region of interest" description="Disordered" evidence="1">
    <location>
        <begin position="164"/>
        <end position="196"/>
    </location>
</feature>
<organism evidence="3 4">
    <name type="scientific">Gordonibacter massiliensis</name>
    <name type="common">ex Traore et al. 2017</name>
    <dbReference type="NCBI Taxonomy" id="1841863"/>
    <lineage>
        <taxon>Bacteria</taxon>
        <taxon>Bacillati</taxon>
        <taxon>Actinomycetota</taxon>
        <taxon>Coriobacteriia</taxon>
        <taxon>Eggerthellales</taxon>
        <taxon>Eggerthellaceae</taxon>
        <taxon>Gordonibacter</taxon>
    </lineage>
</organism>
<dbReference type="SUPFAM" id="SSF46785">
    <property type="entry name" value="Winged helix' DNA-binding domain"/>
    <property type="match status" value="1"/>
</dbReference>
<dbReference type="EMBL" id="JACMSE010000010">
    <property type="protein sequence ID" value="MBC2890115.1"/>
    <property type="molecule type" value="Genomic_DNA"/>
</dbReference>
<dbReference type="PANTHER" id="PTHR33164">
    <property type="entry name" value="TRANSCRIPTIONAL REGULATOR, MARR FAMILY"/>
    <property type="match status" value="1"/>
</dbReference>
<dbReference type="Pfam" id="PF12802">
    <property type="entry name" value="MarR_2"/>
    <property type="match status" value="1"/>
</dbReference>
<evidence type="ECO:0000313" key="3">
    <source>
        <dbReference type="EMBL" id="MBC2890115.1"/>
    </source>
</evidence>
<dbReference type="InterPro" id="IPR000835">
    <property type="entry name" value="HTH_MarR-typ"/>
</dbReference>
<dbReference type="Gene3D" id="1.10.10.10">
    <property type="entry name" value="Winged helix-like DNA-binding domain superfamily/Winged helix DNA-binding domain"/>
    <property type="match status" value="1"/>
</dbReference>
<dbReference type="GO" id="GO:0003677">
    <property type="term" value="F:DNA binding"/>
    <property type="evidence" value="ECO:0007669"/>
    <property type="project" value="UniProtKB-KW"/>
</dbReference>
<feature type="domain" description="HTH marR-type" evidence="2">
    <location>
        <begin position="5"/>
        <end position="141"/>
    </location>
</feature>
<dbReference type="GO" id="GO:0006950">
    <property type="term" value="P:response to stress"/>
    <property type="evidence" value="ECO:0007669"/>
    <property type="project" value="TreeGrafter"/>
</dbReference>
<dbReference type="AlphaFoldDB" id="A0A842JK61"/>
<reference evidence="3 4" key="1">
    <citation type="submission" date="2020-08" db="EMBL/GenBank/DDBJ databases">
        <authorList>
            <person name="Liu C."/>
            <person name="Sun Q."/>
        </authorList>
    </citation>
    <scope>NUCLEOTIDE SEQUENCE [LARGE SCALE GENOMIC DNA]</scope>
    <source>
        <strain evidence="3 4">N22</strain>
    </source>
</reference>
<dbReference type="GO" id="GO:0003700">
    <property type="term" value="F:DNA-binding transcription factor activity"/>
    <property type="evidence" value="ECO:0007669"/>
    <property type="project" value="InterPro"/>
</dbReference>
<dbReference type="InterPro" id="IPR036388">
    <property type="entry name" value="WH-like_DNA-bd_sf"/>
</dbReference>
<gene>
    <name evidence="3" type="ORF">H7313_12305</name>
</gene>
<keyword evidence="4" id="KW-1185">Reference proteome</keyword>
<dbReference type="InterPro" id="IPR039422">
    <property type="entry name" value="MarR/SlyA-like"/>
</dbReference>
<evidence type="ECO:0000259" key="2">
    <source>
        <dbReference type="PROSITE" id="PS50995"/>
    </source>
</evidence>
<dbReference type="PRINTS" id="PR00598">
    <property type="entry name" value="HTHMARR"/>
</dbReference>
<protein>
    <submittedName>
        <fullName evidence="3">Winged helix-turn-helix transcriptional regulator</fullName>
    </submittedName>
</protein>
<feature type="compositionally biased region" description="Low complexity" evidence="1">
    <location>
        <begin position="164"/>
        <end position="173"/>
    </location>
</feature>
<name>A0A842JK61_9ACTN</name>
<dbReference type="RefSeq" id="WP_185905861.1">
    <property type="nucleotide sequence ID" value="NZ_JACMSE010000010.1"/>
</dbReference>
<dbReference type="SMART" id="SM00347">
    <property type="entry name" value="HTH_MARR"/>
    <property type="match status" value="1"/>
</dbReference>
<evidence type="ECO:0000313" key="4">
    <source>
        <dbReference type="Proteomes" id="UP000587396"/>
    </source>
</evidence>